<dbReference type="PANTHER" id="PTHR47396:SF1">
    <property type="entry name" value="ATP-DEPENDENT HELICASE IRC3-RELATED"/>
    <property type="match status" value="1"/>
</dbReference>
<dbReference type="GO" id="GO:0005524">
    <property type="term" value="F:ATP binding"/>
    <property type="evidence" value="ECO:0007669"/>
    <property type="project" value="InterPro"/>
</dbReference>
<dbReference type="InterPro" id="IPR001650">
    <property type="entry name" value="Helicase_C-like"/>
</dbReference>
<evidence type="ECO:0000313" key="3">
    <source>
        <dbReference type="Proteomes" id="UP000256869"/>
    </source>
</evidence>
<dbReference type="SMART" id="SM00487">
    <property type="entry name" value="DEXDc"/>
    <property type="match status" value="1"/>
</dbReference>
<dbReference type="Pfam" id="PF00271">
    <property type="entry name" value="Helicase_C"/>
    <property type="match status" value="1"/>
</dbReference>
<dbReference type="GO" id="GO:0003677">
    <property type="term" value="F:DNA binding"/>
    <property type="evidence" value="ECO:0007669"/>
    <property type="project" value="InterPro"/>
</dbReference>
<dbReference type="InterPro" id="IPR006935">
    <property type="entry name" value="Helicase/UvrB_N"/>
</dbReference>
<dbReference type="GO" id="GO:0005829">
    <property type="term" value="C:cytosol"/>
    <property type="evidence" value="ECO:0007669"/>
    <property type="project" value="TreeGrafter"/>
</dbReference>
<keyword evidence="2" id="KW-0347">Helicase</keyword>
<comment type="caution">
    <text evidence="2">The sequence shown here is derived from an EMBL/GenBank/DDBJ whole genome shotgun (WGS) entry which is preliminary data.</text>
</comment>
<feature type="domain" description="Helicase ATP-binding" evidence="1">
    <location>
        <begin position="34"/>
        <end position="205"/>
    </location>
</feature>
<keyword evidence="2" id="KW-0378">Hydrolase</keyword>
<dbReference type="InterPro" id="IPR014001">
    <property type="entry name" value="Helicase_ATP-bd"/>
</dbReference>
<proteinExistence type="predicted"/>
<evidence type="ECO:0000259" key="1">
    <source>
        <dbReference type="PROSITE" id="PS51192"/>
    </source>
</evidence>
<dbReference type="OrthoDB" id="9802848at2"/>
<dbReference type="Pfam" id="PF04851">
    <property type="entry name" value="ResIII"/>
    <property type="match status" value="1"/>
</dbReference>
<keyword evidence="3" id="KW-1185">Reference proteome</keyword>
<sequence length="625" mass="71362">MDQNYFIEAIPNVNENNRLREPQVDAYKAVYDHLTIQRSKEHAIVVLPTGVGKTGVMGLIPYGNSLGRVLIITPQLVIKDAVLDSLDPEHPKNFWMARNIFSKFNELPSVIEYSSATSNWVLDAANIVILNVHKLQERLEKALIKRVPQDYFDLIIIDEAHHSTAPTWENTLEYFSSAKVVKLTGTPFRSDGEIIEGKYVYKYPLSKAMAKGYIKSLERVKYIPDALYLTLDRNDDILYSIDQIREMGLKEDEWISRSVAYSKECSLKVVLESVGILRSKRETGIPHKIIAVACSIYHAEQIQALYEETGMKVATIHSKLPKDKLAAGLNAIENHKVEVVIHVAKLGEGYDHKYLSVAAIFRPFRSRLPYEQFIGRVLRAIDADEVVSVEDNIAAVVHHVELGLEELWEFYKKEQEKSDVIKFIERGGSKLEGGNVTERIINKETGHVQEDGQGEFVSDSFINTELMKERERRLVEEREKLQKLKELLPDYPDDVLLQMVRRQEEGTAAEKILRPDKFISRKKRNLDDRIKDEMVPELIIKYNIDKEATDLGKSRLFQGKYAWIPVRVSNNAGMLASYLEFRVNEEVGNKSRPTWGPEEYAAALDQVEGIYAIMIQIIESELGGK</sequence>
<dbReference type="PROSITE" id="PS51192">
    <property type="entry name" value="HELICASE_ATP_BIND_1"/>
    <property type="match status" value="1"/>
</dbReference>
<dbReference type="RefSeq" id="WP_115995601.1">
    <property type="nucleotide sequence ID" value="NZ_QRDY01000029.1"/>
</dbReference>
<organism evidence="2 3">
    <name type="scientific">Cohnella lupini</name>
    <dbReference type="NCBI Taxonomy" id="1294267"/>
    <lineage>
        <taxon>Bacteria</taxon>
        <taxon>Bacillati</taxon>
        <taxon>Bacillota</taxon>
        <taxon>Bacilli</taxon>
        <taxon>Bacillales</taxon>
        <taxon>Paenibacillaceae</taxon>
        <taxon>Cohnella</taxon>
    </lineage>
</organism>
<dbReference type="InterPro" id="IPR027417">
    <property type="entry name" value="P-loop_NTPase"/>
</dbReference>
<keyword evidence="2" id="KW-0547">Nucleotide-binding</keyword>
<evidence type="ECO:0000313" key="2">
    <source>
        <dbReference type="EMBL" id="RED52890.1"/>
    </source>
</evidence>
<gene>
    <name evidence="2" type="ORF">DFP95_12922</name>
</gene>
<dbReference type="SUPFAM" id="SSF52540">
    <property type="entry name" value="P-loop containing nucleoside triphosphate hydrolases"/>
    <property type="match status" value="1"/>
</dbReference>
<keyword evidence="2" id="KW-0067">ATP-binding</keyword>
<dbReference type="GO" id="GO:0016787">
    <property type="term" value="F:hydrolase activity"/>
    <property type="evidence" value="ECO:0007669"/>
    <property type="project" value="InterPro"/>
</dbReference>
<dbReference type="Proteomes" id="UP000256869">
    <property type="component" value="Unassembled WGS sequence"/>
</dbReference>
<dbReference type="InterPro" id="IPR050742">
    <property type="entry name" value="Helicase_Restrict-Modif_Enz"/>
</dbReference>
<dbReference type="Gene3D" id="3.40.50.300">
    <property type="entry name" value="P-loop containing nucleotide triphosphate hydrolases"/>
    <property type="match status" value="2"/>
</dbReference>
<name>A0A3D9HTZ2_9BACL</name>
<dbReference type="GO" id="GO:0004386">
    <property type="term" value="F:helicase activity"/>
    <property type="evidence" value="ECO:0007669"/>
    <property type="project" value="UniProtKB-KW"/>
</dbReference>
<dbReference type="AlphaFoldDB" id="A0A3D9HTZ2"/>
<dbReference type="PANTHER" id="PTHR47396">
    <property type="entry name" value="TYPE I RESTRICTION ENZYME ECOKI R PROTEIN"/>
    <property type="match status" value="1"/>
</dbReference>
<protein>
    <submittedName>
        <fullName evidence="2">Superfamily II DNA or RNA helicase</fullName>
    </submittedName>
</protein>
<dbReference type="EMBL" id="QRDY01000029">
    <property type="protein sequence ID" value="RED52890.1"/>
    <property type="molecule type" value="Genomic_DNA"/>
</dbReference>
<accession>A0A3D9HTZ2</accession>
<reference evidence="2 3" key="1">
    <citation type="submission" date="2018-07" db="EMBL/GenBank/DDBJ databases">
        <title>Genomic Encyclopedia of Type Strains, Phase III (KMG-III): the genomes of soil and plant-associated and newly described type strains.</title>
        <authorList>
            <person name="Whitman W."/>
        </authorList>
    </citation>
    <scope>NUCLEOTIDE SEQUENCE [LARGE SCALE GENOMIC DNA]</scope>
    <source>
        <strain evidence="2 3">CECT 8236</strain>
    </source>
</reference>